<evidence type="ECO:0000313" key="2">
    <source>
        <dbReference type="Proteomes" id="UP000784294"/>
    </source>
</evidence>
<reference evidence="1" key="1">
    <citation type="submission" date="2018-11" db="EMBL/GenBank/DDBJ databases">
        <authorList>
            <consortium name="Pathogen Informatics"/>
        </authorList>
    </citation>
    <scope>NUCLEOTIDE SEQUENCE</scope>
</reference>
<evidence type="ECO:0000313" key="1">
    <source>
        <dbReference type="EMBL" id="VEL29492.1"/>
    </source>
</evidence>
<sequence>MDRSKPQDSTDVFGKAKDDIETIDQNEDLVLLNPKPYHVFEQEPVTDMDEIFNIGGGDRYFNDSNPRNPQSLVTDYSASLAPQDKLQAIHRPVELFFVADSPYSVHACLLELQALRGCEEQRCYEGEVAVPWYVRISSVGSESILSSLDSPSLEILKIGFRKYP</sequence>
<protein>
    <submittedName>
        <fullName evidence="1">Uncharacterized protein</fullName>
    </submittedName>
</protein>
<accession>A0A448X6Q9</accession>
<keyword evidence="2" id="KW-1185">Reference proteome</keyword>
<organism evidence="1 2">
    <name type="scientific">Protopolystoma xenopodis</name>
    <dbReference type="NCBI Taxonomy" id="117903"/>
    <lineage>
        <taxon>Eukaryota</taxon>
        <taxon>Metazoa</taxon>
        <taxon>Spiralia</taxon>
        <taxon>Lophotrochozoa</taxon>
        <taxon>Platyhelminthes</taxon>
        <taxon>Monogenea</taxon>
        <taxon>Polyopisthocotylea</taxon>
        <taxon>Polystomatidea</taxon>
        <taxon>Polystomatidae</taxon>
        <taxon>Protopolystoma</taxon>
    </lineage>
</organism>
<dbReference type="Proteomes" id="UP000784294">
    <property type="component" value="Unassembled WGS sequence"/>
</dbReference>
<proteinExistence type="predicted"/>
<gene>
    <name evidence="1" type="ORF">PXEA_LOCUS22932</name>
</gene>
<name>A0A448X6Q9_9PLAT</name>
<comment type="caution">
    <text evidence="1">The sequence shown here is derived from an EMBL/GenBank/DDBJ whole genome shotgun (WGS) entry which is preliminary data.</text>
</comment>
<dbReference type="EMBL" id="CAAALY010103596">
    <property type="protein sequence ID" value="VEL29492.1"/>
    <property type="molecule type" value="Genomic_DNA"/>
</dbReference>
<dbReference type="AlphaFoldDB" id="A0A448X6Q9"/>